<organism evidence="2 3">
    <name type="scientific">Qipengyuania soli</name>
    <dbReference type="NCBI Taxonomy" id="2782568"/>
    <lineage>
        <taxon>Bacteria</taxon>
        <taxon>Pseudomonadati</taxon>
        <taxon>Pseudomonadota</taxon>
        <taxon>Alphaproteobacteria</taxon>
        <taxon>Sphingomonadales</taxon>
        <taxon>Erythrobacteraceae</taxon>
        <taxon>Qipengyuania</taxon>
    </lineage>
</organism>
<sequence length="214" mass="24578">MTEAETPDGTAYEKRPEFLIAMYNQLMSDINRHIVVVWQMAGVVAAAVAAIAISEENGFPLALAILLFYGVCLWAIDHIHDSNFWYNRNLVMITNIERIFLTKDDLKLIHPYFASHRKKGSFLEHLSIQRNYIKLSAILAFFYFAFLKIIPTLSFSACLDLIKVLPVIGLAVIIWRDQERKKFYDEKYQEYLNISPGLTIDHSIDFGSTHGKKS</sequence>
<keyword evidence="1" id="KW-0812">Transmembrane</keyword>
<reference evidence="2 3" key="1">
    <citation type="submission" date="2020-11" db="EMBL/GenBank/DDBJ databases">
        <title>The genome sequence of Erythrobacter sp. 6D36.</title>
        <authorList>
            <person name="Liu Y."/>
        </authorList>
    </citation>
    <scope>NUCLEOTIDE SEQUENCE [LARGE SCALE GENOMIC DNA]</scope>
    <source>
        <strain evidence="2 3">6D36</strain>
    </source>
</reference>
<evidence type="ECO:0000313" key="2">
    <source>
        <dbReference type="EMBL" id="QPC97766.1"/>
    </source>
</evidence>
<gene>
    <name evidence="2" type="ORF">IRL76_07560</name>
</gene>
<keyword evidence="1" id="KW-1133">Transmembrane helix</keyword>
<dbReference type="Proteomes" id="UP000594459">
    <property type="component" value="Chromosome"/>
</dbReference>
<evidence type="ECO:0000313" key="3">
    <source>
        <dbReference type="Proteomes" id="UP000594459"/>
    </source>
</evidence>
<evidence type="ECO:0000256" key="1">
    <source>
        <dbReference type="SAM" id="Phobius"/>
    </source>
</evidence>
<feature type="transmembrane region" description="Helical" evidence="1">
    <location>
        <begin position="34"/>
        <end position="53"/>
    </location>
</feature>
<keyword evidence="3" id="KW-1185">Reference proteome</keyword>
<proteinExistence type="predicted"/>
<name>A0A7S8F274_9SPHN</name>
<dbReference type="KEGG" id="qso:IRL76_07560"/>
<dbReference type="RefSeq" id="WP_200980779.1">
    <property type="nucleotide sequence ID" value="NZ_CP064654.1"/>
</dbReference>
<dbReference type="EMBL" id="CP064654">
    <property type="protein sequence ID" value="QPC97766.1"/>
    <property type="molecule type" value="Genomic_DNA"/>
</dbReference>
<protein>
    <submittedName>
        <fullName evidence="2">Uncharacterized protein</fullName>
    </submittedName>
</protein>
<dbReference type="AlphaFoldDB" id="A0A7S8F274"/>
<feature type="transmembrane region" description="Helical" evidence="1">
    <location>
        <begin position="153"/>
        <end position="175"/>
    </location>
</feature>
<accession>A0A7S8F274</accession>
<keyword evidence="1" id="KW-0472">Membrane</keyword>
<feature type="transmembrane region" description="Helical" evidence="1">
    <location>
        <begin position="59"/>
        <end position="76"/>
    </location>
</feature>
<feature type="transmembrane region" description="Helical" evidence="1">
    <location>
        <begin position="131"/>
        <end position="147"/>
    </location>
</feature>